<dbReference type="EC" id="6.2.1.3" evidence="6"/>
<dbReference type="Proteomes" id="UP000305874">
    <property type="component" value="Unassembled WGS sequence"/>
</dbReference>
<dbReference type="SUPFAM" id="SSF56801">
    <property type="entry name" value="Acetyl-CoA synthetase-like"/>
    <property type="match status" value="1"/>
</dbReference>
<dbReference type="PANTHER" id="PTHR43859:SF4">
    <property type="entry name" value="BUTANOATE--COA LIGASE AAE1-RELATED"/>
    <property type="match status" value="1"/>
</dbReference>
<dbReference type="GO" id="GO:0004467">
    <property type="term" value="F:long-chain fatty acid-CoA ligase activity"/>
    <property type="evidence" value="ECO:0007669"/>
    <property type="project" value="UniProtKB-EC"/>
</dbReference>
<dbReference type="Pfam" id="PF13193">
    <property type="entry name" value="AMP-binding_C"/>
    <property type="match status" value="1"/>
</dbReference>
<organism evidence="6 7">
    <name type="scientific">Pseudoalteromonas ruthenica</name>
    <dbReference type="NCBI Taxonomy" id="151081"/>
    <lineage>
        <taxon>Bacteria</taxon>
        <taxon>Pseudomonadati</taxon>
        <taxon>Pseudomonadota</taxon>
        <taxon>Gammaproteobacteria</taxon>
        <taxon>Alteromonadales</taxon>
        <taxon>Pseudoalteromonadaceae</taxon>
        <taxon>Pseudoalteromonas</taxon>
    </lineage>
</organism>
<name>A0A5S3YDH3_9GAMM</name>
<dbReference type="RefSeq" id="WP_430283031.1">
    <property type="nucleotide sequence ID" value="NZ_PNCG01000959.1"/>
</dbReference>
<accession>A0A5S3YDH3</accession>
<feature type="non-terminal residue" evidence="6">
    <location>
        <position position="1"/>
    </location>
</feature>
<evidence type="ECO:0000256" key="4">
    <source>
        <dbReference type="ARBA" id="ARBA00023098"/>
    </source>
</evidence>
<evidence type="ECO:0000313" key="6">
    <source>
        <dbReference type="EMBL" id="TMP69655.1"/>
    </source>
</evidence>
<comment type="similarity">
    <text evidence="1">Belongs to the ATP-dependent AMP-binding enzyme family.</text>
</comment>
<evidence type="ECO:0000256" key="1">
    <source>
        <dbReference type="ARBA" id="ARBA00006432"/>
    </source>
</evidence>
<comment type="caution">
    <text evidence="6">The sequence shown here is derived from an EMBL/GenBank/DDBJ whole genome shotgun (WGS) entry which is preliminary data.</text>
</comment>
<proteinExistence type="inferred from homology"/>
<keyword evidence="2 6" id="KW-0436">Ligase</keyword>
<dbReference type="PANTHER" id="PTHR43859">
    <property type="entry name" value="ACYL-ACTIVATING ENZYME"/>
    <property type="match status" value="1"/>
</dbReference>
<reference evidence="7" key="2">
    <citation type="submission" date="2019-06" db="EMBL/GenBank/DDBJ databases">
        <title>Co-occurence of chitin degradation, pigmentation and bioactivity in marine Pseudoalteromonas.</title>
        <authorList>
            <person name="Sonnenschein E.C."/>
            <person name="Bech P.K."/>
        </authorList>
    </citation>
    <scope>NUCLEOTIDE SEQUENCE [LARGE SCALE GENOMIC DNA]</scope>
    <source>
        <strain evidence="7">S2897</strain>
    </source>
</reference>
<feature type="domain" description="AMP-binding enzyme C-terminal" evidence="5">
    <location>
        <begin position="2"/>
        <end position="43"/>
    </location>
</feature>
<keyword evidence="3" id="KW-0276">Fatty acid metabolism</keyword>
<dbReference type="AlphaFoldDB" id="A0A5S3YDH3"/>
<evidence type="ECO:0000256" key="2">
    <source>
        <dbReference type="ARBA" id="ARBA00022598"/>
    </source>
</evidence>
<sequence>VVKKDPSLTEKDIISHCRDNLTNYKVPKLVEFREELPKTNVGKILRRALKE</sequence>
<dbReference type="InterPro" id="IPR025110">
    <property type="entry name" value="AMP-bd_C"/>
</dbReference>
<keyword evidence="4" id="KW-0443">Lipid metabolism</keyword>
<evidence type="ECO:0000313" key="7">
    <source>
        <dbReference type="Proteomes" id="UP000305874"/>
    </source>
</evidence>
<dbReference type="InterPro" id="IPR045851">
    <property type="entry name" value="AMP-bd_C_sf"/>
</dbReference>
<dbReference type="EMBL" id="PNCG01000959">
    <property type="protein sequence ID" value="TMP69655.1"/>
    <property type="molecule type" value="Genomic_DNA"/>
</dbReference>
<evidence type="ECO:0000256" key="3">
    <source>
        <dbReference type="ARBA" id="ARBA00022832"/>
    </source>
</evidence>
<protein>
    <submittedName>
        <fullName evidence="6">Long-chain-fatty-acid--CoA ligase</fullName>
        <ecNumber evidence="6">6.2.1.3</ecNumber>
    </submittedName>
</protein>
<reference evidence="6 7" key="1">
    <citation type="submission" date="2017-12" db="EMBL/GenBank/DDBJ databases">
        <authorList>
            <person name="Paulsen S."/>
            <person name="Gram L.K."/>
        </authorList>
    </citation>
    <scope>NUCLEOTIDE SEQUENCE [LARGE SCALE GENOMIC DNA]</scope>
    <source>
        <strain evidence="6 7">S2897</strain>
    </source>
</reference>
<evidence type="ECO:0000259" key="5">
    <source>
        <dbReference type="Pfam" id="PF13193"/>
    </source>
</evidence>
<dbReference type="Gene3D" id="3.30.300.30">
    <property type="match status" value="1"/>
</dbReference>
<gene>
    <name evidence="6" type="ORF">CWC05_23330</name>
</gene>